<evidence type="ECO:0000313" key="3">
    <source>
        <dbReference type="EMBL" id="HIT97452.1"/>
    </source>
</evidence>
<accession>A0A9D1HAM9</accession>
<protein>
    <submittedName>
        <fullName evidence="3">Aminopeptidase</fullName>
    </submittedName>
</protein>
<feature type="non-terminal residue" evidence="3">
    <location>
        <position position="373"/>
    </location>
</feature>
<feature type="chain" id="PRO_5039521084" evidence="2">
    <location>
        <begin position="27"/>
        <end position="373"/>
    </location>
</feature>
<keyword evidence="2" id="KW-0732">Signal</keyword>
<feature type="active site" evidence="1">
    <location>
        <position position="58"/>
    </location>
</feature>
<organism evidence="3 4">
    <name type="scientific">Candidatus Merdimorpha stercoravium</name>
    <dbReference type="NCBI Taxonomy" id="2840863"/>
    <lineage>
        <taxon>Bacteria</taxon>
        <taxon>Pseudomonadati</taxon>
        <taxon>Bacteroidota</taxon>
        <taxon>Flavobacteriia</taxon>
        <taxon>Flavobacteriales</taxon>
        <taxon>Candidatus Merdimorpha</taxon>
    </lineage>
</organism>
<keyword evidence="3" id="KW-0645">Protease</keyword>
<reference evidence="3" key="1">
    <citation type="submission" date="2020-10" db="EMBL/GenBank/DDBJ databases">
        <authorList>
            <person name="Gilroy R."/>
        </authorList>
    </citation>
    <scope>NUCLEOTIDE SEQUENCE</scope>
    <source>
        <strain evidence="3">1383</strain>
    </source>
</reference>
<reference evidence="3" key="2">
    <citation type="journal article" date="2021" name="PeerJ">
        <title>Extensive microbial diversity within the chicken gut microbiome revealed by metagenomics and culture.</title>
        <authorList>
            <person name="Gilroy R."/>
            <person name="Ravi A."/>
            <person name="Getino M."/>
            <person name="Pursley I."/>
            <person name="Horton D.L."/>
            <person name="Alikhan N.F."/>
            <person name="Baker D."/>
            <person name="Gharbi K."/>
            <person name="Hall N."/>
            <person name="Watson M."/>
            <person name="Adriaenssens E.M."/>
            <person name="Foster-Nyarko E."/>
            <person name="Jarju S."/>
            <person name="Secka A."/>
            <person name="Antonio M."/>
            <person name="Oren A."/>
            <person name="Chaudhuri R.R."/>
            <person name="La Ragione R."/>
            <person name="Hildebrand F."/>
            <person name="Pallen M.J."/>
        </authorList>
    </citation>
    <scope>NUCLEOTIDE SEQUENCE</scope>
    <source>
        <strain evidence="3">1383</strain>
    </source>
</reference>
<dbReference type="GO" id="GO:0070005">
    <property type="term" value="F:cysteine-type aminopeptidase activity"/>
    <property type="evidence" value="ECO:0007669"/>
    <property type="project" value="InterPro"/>
</dbReference>
<dbReference type="GO" id="GO:0006508">
    <property type="term" value="P:proteolysis"/>
    <property type="evidence" value="ECO:0007669"/>
    <property type="project" value="InterPro"/>
</dbReference>
<gene>
    <name evidence="3" type="ORF">IAC44_01285</name>
</gene>
<evidence type="ECO:0000313" key="4">
    <source>
        <dbReference type="Proteomes" id="UP000824161"/>
    </source>
</evidence>
<proteinExistence type="predicted"/>
<dbReference type="Proteomes" id="UP000824161">
    <property type="component" value="Unassembled WGS sequence"/>
</dbReference>
<feature type="active site" evidence="1">
    <location>
        <position position="317"/>
    </location>
</feature>
<dbReference type="InterPro" id="IPR004134">
    <property type="entry name" value="Peptidase_C1B"/>
</dbReference>
<evidence type="ECO:0000256" key="1">
    <source>
        <dbReference type="PIRSR" id="PIRSR005700-1"/>
    </source>
</evidence>
<dbReference type="AlphaFoldDB" id="A0A9D1HAM9"/>
<dbReference type="PIRSF" id="PIRSF005700">
    <property type="entry name" value="PepC"/>
    <property type="match status" value="1"/>
</dbReference>
<dbReference type="InterPro" id="IPR038765">
    <property type="entry name" value="Papain-like_cys_pep_sf"/>
</dbReference>
<dbReference type="Pfam" id="PF03051">
    <property type="entry name" value="Peptidase_C1_2"/>
    <property type="match status" value="1"/>
</dbReference>
<feature type="signal peptide" evidence="2">
    <location>
        <begin position="1"/>
        <end position="26"/>
    </location>
</feature>
<keyword evidence="3" id="KW-0031">Aminopeptidase</keyword>
<name>A0A9D1HAM9_9FLAO</name>
<dbReference type="SUPFAM" id="SSF54001">
    <property type="entry name" value="Cysteine proteinases"/>
    <property type="match status" value="1"/>
</dbReference>
<sequence length="373" mass="43005">MYKNNLFSLFALMFLPLLLSFNNTLPEQQEKWKAKFGFTTVKDNPATPVKDQANSGTCWDYAGVSFVESEMLRQGKQPIDLAEMFIVYHAYLDKARRYVRMHGNATFSPGGEGHDVLDAIRLYGIVPQEAYSGLVKGETRDNHREMDRALSSYVKGVVEADRIRGEWEEGVKGLLNRYLGRLPEQFTYQGKEYDPVSFAREVVDIDPDDYLYFMSWTDLPYYRESHLLVPDNWSWEKYYNLPLDDMIRTLDYALENGYTVLWAADMTETGFSVPLGIAVVPETTDTLKMFDGPQPEKTITEQMRQDGFDDYSTVDDHSMHITGIARDVNGKKYYIIKNSWGTETGFDGLYYVSEAYMRYKTISMVLHRDGVPK</sequence>
<dbReference type="EMBL" id="DVLY01000029">
    <property type="protein sequence ID" value="HIT97452.1"/>
    <property type="molecule type" value="Genomic_DNA"/>
</dbReference>
<keyword evidence="3" id="KW-0378">Hydrolase</keyword>
<evidence type="ECO:0000256" key="2">
    <source>
        <dbReference type="SAM" id="SignalP"/>
    </source>
</evidence>
<feature type="active site" evidence="1">
    <location>
        <position position="338"/>
    </location>
</feature>
<comment type="caution">
    <text evidence="3">The sequence shown here is derived from an EMBL/GenBank/DDBJ whole genome shotgun (WGS) entry which is preliminary data.</text>
</comment>
<dbReference type="Gene3D" id="3.90.70.10">
    <property type="entry name" value="Cysteine proteinases"/>
    <property type="match status" value="1"/>
</dbReference>